<dbReference type="PROSITE" id="PS00726">
    <property type="entry name" value="AP_NUCLEASE_F1_1"/>
    <property type="match status" value="1"/>
</dbReference>
<dbReference type="InterPro" id="IPR020847">
    <property type="entry name" value="AP_endonuclease_F1_BS"/>
</dbReference>
<dbReference type="GO" id="GO:0003677">
    <property type="term" value="F:DNA binding"/>
    <property type="evidence" value="ECO:0007669"/>
    <property type="project" value="InterPro"/>
</dbReference>
<dbReference type="GO" id="GO:0004519">
    <property type="term" value="F:endonuclease activity"/>
    <property type="evidence" value="ECO:0007669"/>
    <property type="project" value="InterPro"/>
</dbReference>
<evidence type="ECO:0000259" key="3">
    <source>
        <dbReference type="Pfam" id="PF13966"/>
    </source>
</evidence>
<evidence type="ECO:0000259" key="2">
    <source>
        <dbReference type="Pfam" id="PF03372"/>
    </source>
</evidence>
<gene>
    <name evidence="4" type="ORF">FSB_LOCUS47883</name>
</gene>
<evidence type="ECO:0000256" key="1">
    <source>
        <dbReference type="SAM" id="Phobius"/>
    </source>
</evidence>
<dbReference type="InterPro" id="IPR036691">
    <property type="entry name" value="Endo/exonu/phosph_ase_sf"/>
</dbReference>
<dbReference type="GO" id="GO:0006281">
    <property type="term" value="P:DNA repair"/>
    <property type="evidence" value="ECO:0007669"/>
    <property type="project" value="InterPro"/>
</dbReference>
<dbReference type="InterPro" id="IPR026960">
    <property type="entry name" value="RVT-Znf"/>
</dbReference>
<keyword evidence="1" id="KW-1133">Transmembrane helix</keyword>
<accession>A0A2N9I821</accession>
<feature type="transmembrane region" description="Helical" evidence="1">
    <location>
        <begin position="1142"/>
        <end position="1159"/>
    </location>
</feature>
<dbReference type="InterPro" id="IPR005135">
    <property type="entry name" value="Endo/exonuclease/phosphatase"/>
</dbReference>
<organism evidence="4">
    <name type="scientific">Fagus sylvatica</name>
    <name type="common">Beechnut</name>
    <dbReference type="NCBI Taxonomy" id="28930"/>
    <lineage>
        <taxon>Eukaryota</taxon>
        <taxon>Viridiplantae</taxon>
        <taxon>Streptophyta</taxon>
        <taxon>Embryophyta</taxon>
        <taxon>Tracheophyta</taxon>
        <taxon>Spermatophyta</taxon>
        <taxon>Magnoliopsida</taxon>
        <taxon>eudicotyledons</taxon>
        <taxon>Gunneridae</taxon>
        <taxon>Pentapetalae</taxon>
        <taxon>rosids</taxon>
        <taxon>fabids</taxon>
        <taxon>Fagales</taxon>
        <taxon>Fagaceae</taxon>
        <taxon>Fagus</taxon>
    </lineage>
</organism>
<keyword evidence="1" id="KW-0812">Transmembrane</keyword>
<dbReference type="EMBL" id="OIVN01004924">
    <property type="protein sequence ID" value="SPD20001.1"/>
    <property type="molecule type" value="Genomic_DNA"/>
</dbReference>
<dbReference type="Pfam" id="PF13966">
    <property type="entry name" value="zf-RVT"/>
    <property type="match status" value="1"/>
</dbReference>
<proteinExistence type="predicted"/>
<feature type="domain" description="Endonuclease/exonuclease/phosphatase" evidence="2">
    <location>
        <begin position="493"/>
        <end position="680"/>
    </location>
</feature>
<dbReference type="Gene3D" id="3.60.10.10">
    <property type="entry name" value="Endonuclease/exonuclease/phosphatase"/>
    <property type="match status" value="1"/>
</dbReference>
<evidence type="ECO:0000313" key="4">
    <source>
        <dbReference type="EMBL" id="SPD20001.1"/>
    </source>
</evidence>
<dbReference type="PANTHER" id="PTHR33710">
    <property type="entry name" value="BNAC02G09200D PROTEIN"/>
    <property type="match status" value="1"/>
</dbReference>
<reference evidence="4" key="1">
    <citation type="submission" date="2018-02" db="EMBL/GenBank/DDBJ databases">
        <authorList>
            <person name="Cohen D.B."/>
            <person name="Kent A.D."/>
        </authorList>
    </citation>
    <scope>NUCLEOTIDE SEQUENCE</scope>
</reference>
<protein>
    <recommendedName>
        <fullName evidence="5">Reverse transcriptase zinc-binding domain-containing protein</fullName>
    </recommendedName>
</protein>
<feature type="domain" description="Reverse transcriptase zinc-binding" evidence="3">
    <location>
        <begin position="1232"/>
        <end position="1316"/>
    </location>
</feature>
<sequence length="1345" mass="151323">MGGKRSFHIESKRFDLSLNGTGSKQVQISESGQKHVRNIYLGLAGAKWIGQCVEENIVREKDQAFIRTRAENGKTYVSRRCSNDHGRYLEFTECGRGGSRGRVVIPEGRKQSGWRGFGKELQLLFVPDDGNGFQQATRQNRGVGDWVEKPRYTGDLVTGNKGKHTYAEVVGIRKAVKTQDSGPVIPPVSVSDCDLGWPTFEIGGPSGHKEVGIEAGPSWPAGFVLNGPISTNLEVGADAGPAGPAGPFQISTRLKVSYQIEGEPKPEELNPRQMGMALTLVDNAGQAVTQLEHDRNELEAHRGWTFQLADGRRLALPDFFPPLWSWKGVAHPRVVPESFEPTPTLVNGFSDGGFMGRTPESIGSHLQSTGLELVEVQMPDPMVICPISMVCPLLEATSMPNIPEIGFYQNPPSDWVMGQMKAFGESVGASYEGYEEEVISLQKIELRRPQPRARAPSQHRGSQSASKGLRELRGLVSSVNYDSKITDSRRNTRERADIICLQETKLAVITCRVVQSLWGNQHVDWISLGSNGAAGGILLMWDKRVVEKVDEAAGYYSLSCKFRNVLDQFEWSFSGVYGPNLDKERGLLWEELAGLLSWWDVPCCIGGNFNVVRFPSEKSDLVSFNSAMHEFNDFISECGLLDIPLEGGMFTWSNNRDVPAMSRIDRFLLSPAWAYHFGLVNQLRLPRLLFDHFPIRLDCGRLDGGKSPFRFENMWLKAEGFVDRVRGWWASYSFPGSPSHILANRLESLKDGFKEVEFEKNERLRLISDLETNLYLEEICWRQKSRVKWLKEGDKNTKYFHTVANSHRRRNSIRQLSINGVLTTDQEAIKAEISGFYQQLYIEDATCRPFLDGLSFSSISSEEASWLERPFEEEEIYQVIRNMNGDKAPGPDGFPILNATFLSLIPKKVNAVEWRRWIHYCISIVRFSVLINGSPEGFFGSSRGLRQGDSLSPLLFVVVMEALSKMMNKAVEGGLLSSFQAILGCKTVQLPINYLGLPLGAKFKSKAIWDPILEKMERKLVGWQREGKKFHLVNWHQVCQPLKFGGPWVSEYKSNSIEPCWANGYGDMGLRWMRFGGVLSFLNMAIRRGFGSQGRFMGLMGGFGSQGRFMGLMGSAFGSILGKIGGSLLGMCMLRWGMGPGLGSGLILGVGSVVLRLGFPELYRLARNKEAFVKDHMQYRNESVSWDFNFIRYVHDWELDAVASFLELLSSSLVKGYGEDRLCWRGSSKEGFQVRIYYKYLLPLADMAVPWKRIWKTKAPPRVAFFVWVAAMGRILTTDNLRRRHVIVLDWCCMCKENGETISHLLLHCSAAMEIWSFMFSIFWHSMGYARWGACFVIYLGKQLP</sequence>
<dbReference type="Pfam" id="PF03372">
    <property type="entry name" value="Exo_endo_phos"/>
    <property type="match status" value="1"/>
</dbReference>
<dbReference type="PANTHER" id="PTHR33710:SF64">
    <property type="entry name" value="ENDONUCLEASE_EXONUCLEASE_PHOSPHATASE DOMAIN-CONTAINING PROTEIN"/>
    <property type="match status" value="1"/>
</dbReference>
<dbReference type="SUPFAM" id="SSF56219">
    <property type="entry name" value="DNase I-like"/>
    <property type="match status" value="1"/>
</dbReference>
<keyword evidence="1" id="KW-0472">Membrane</keyword>
<evidence type="ECO:0008006" key="5">
    <source>
        <dbReference type="Google" id="ProtNLM"/>
    </source>
</evidence>
<name>A0A2N9I821_FAGSY</name>